<keyword evidence="1" id="KW-1185">Reference proteome</keyword>
<reference evidence="1" key="1">
    <citation type="submission" date="2022-06" db="EMBL/GenBank/DDBJ databases">
        <authorList>
            <person name="Berger JAMES D."/>
            <person name="Berger JAMES D."/>
        </authorList>
    </citation>
    <scope>NUCLEOTIDE SEQUENCE [LARGE SCALE GENOMIC DNA]</scope>
</reference>
<proteinExistence type="predicted"/>
<accession>A0AA85JSA6</accession>
<dbReference type="AlphaFoldDB" id="A0AA85JSA6"/>
<protein>
    <recommendedName>
        <fullName evidence="3">Mediator of RNA polymerase II transcription subunit 30</fullName>
    </recommendedName>
</protein>
<name>A0AA85JSA6_TRIRE</name>
<dbReference type="WBParaSite" id="TREG1_54020.1">
    <property type="protein sequence ID" value="TREG1_54020.1"/>
    <property type="gene ID" value="TREG1_54020"/>
</dbReference>
<evidence type="ECO:0008006" key="3">
    <source>
        <dbReference type="Google" id="ProtNLM"/>
    </source>
</evidence>
<organism evidence="1 2">
    <name type="scientific">Trichobilharzia regenti</name>
    <name type="common">Nasal bird schistosome</name>
    <dbReference type="NCBI Taxonomy" id="157069"/>
    <lineage>
        <taxon>Eukaryota</taxon>
        <taxon>Metazoa</taxon>
        <taxon>Spiralia</taxon>
        <taxon>Lophotrochozoa</taxon>
        <taxon>Platyhelminthes</taxon>
        <taxon>Trematoda</taxon>
        <taxon>Digenea</taxon>
        <taxon>Strigeidida</taxon>
        <taxon>Schistosomatoidea</taxon>
        <taxon>Schistosomatidae</taxon>
        <taxon>Trichobilharzia</taxon>
    </lineage>
</organism>
<reference evidence="2" key="2">
    <citation type="submission" date="2023-11" db="UniProtKB">
        <authorList>
            <consortium name="WormBaseParasite"/>
        </authorList>
    </citation>
    <scope>IDENTIFICATION</scope>
</reference>
<evidence type="ECO:0000313" key="2">
    <source>
        <dbReference type="WBParaSite" id="TREG1_54020.1"/>
    </source>
</evidence>
<dbReference type="Proteomes" id="UP000050795">
    <property type="component" value="Unassembled WGS sequence"/>
</dbReference>
<sequence>MSTHQASVAGPQCSETLQQMKNNKELLKQAFRAVKESCDRLLPSDMSDLIPYADKPIQSREVSTDIKILIAAREKAIKRLLAVTAELEKLRRGLTKTIWELNDLSDPCILNS</sequence>
<evidence type="ECO:0000313" key="1">
    <source>
        <dbReference type="Proteomes" id="UP000050795"/>
    </source>
</evidence>